<evidence type="ECO:0000313" key="1">
    <source>
        <dbReference type="EMBL" id="GHO89828.1"/>
    </source>
</evidence>
<dbReference type="Proteomes" id="UP000635565">
    <property type="component" value="Unassembled WGS sequence"/>
</dbReference>
<sequence length="67" mass="7346">MLQALARPGKIQWLVGFMHLFRYLYMPWSNTAGSGLTGAFQKSKVMLSTVGTIWLPGNADGFKGISP</sequence>
<protein>
    <submittedName>
        <fullName evidence="1">Uncharacterized protein</fullName>
    </submittedName>
</protein>
<organism evidence="1 2">
    <name type="scientific">Dictyobacter formicarum</name>
    <dbReference type="NCBI Taxonomy" id="2778368"/>
    <lineage>
        <taxon>Bacteria</taxon>
        <taxon>Bacillati</taxon>
        <taxon>Chloroflexota</taxon>
        <taxon>Ktedonobacteria</taxon>
        <taxon>Ktedonobacterales</taxon>
        <taxon>Dictyobacteraceae</taxon>
        <taxon>Dictyobacter</taxon>
    </lineage>
</organism>
<keyword evidence="2" id="KW-1185">Reference proteome</keyword>
<comment type="caution">
    <text evidence="1">The sequence shown here is derived from an EMBL/GenBank/DDBJ whole genome shotgun (WGS) entry which is preliminary data.</text>
</comment>
<dbReference type="EMBL" id="BNJJ01000047">
    <property type="protein sequence ID" value="GHO89828.1"/>
    <property type="molecule type" value="Genomic_DNA"/>
</dbReference>
<name>A0ABQ3VW79_9CHLR</name>
<reference evidence="1 2" key="1">
    <citation type="journal article" date="2021" name="Int. J. Syst. Evol. Microbiol.">
        <title>Reticulibacter mediterranei gen. nov., sp. nov., within the new family Reticulibacteraceae fam. nov., and Ktedonospora formicarum gen. nov., sp. nov., Ktedonobacter robiniae sp. nov., Dictyobacter formicarum sp. nov. and Dictyobacter arantiisoli sp. nov., belonging to the class Ktedonobacteria.</title>
        <authorList>
            <person name="Yabe S."/>
            <person name="Zheng Y."/>
            <person name="Wang C.M."/>
            <person name="Sakai Y."/>
            <person name="Abe K."/>
            <person name="Yokota A."/>
            <person name="Donadio S."/>
            <person name="Cavaletti L."/>
            <person name="Monciardini P."/>
        </authorList>
    </citation>
    <scope>NUCLEOTIDE SEQUENCE [LARGE SCALE GENOMIC DNA]</scope>
    <source>
        <strain evidence="1 2">SOSP1-9</strain>
    </source>
</reference>
<accession>A0ABQ3VW79</accession>
<gene>
    <name evidence="1" type="ORF">KSZ_78340</name>
</gene>
<evidence type="ECO:0000313" key="2">
    <source>
        <dbReference type="Proteomes" id="UP000635565"/>
    </source>
</evidence>
<proteinExistence type="predicted"/>